<name>A0ABW8Q5B1_9NEIS</name>
<keyword evidence="3" id="KW-1185">Reference proteome</keyword>
<keyword evidence="1" id="KW-0732">Signal</keyword>
<organism evidence="2 3">
    <name type="scientific">Neisseria oralis</name>
    <dbReference type="NCBI Taxonomy" id="1107316"/>
    <lineage>
        <taxon>Bacteria</taxon>
        <taxon>Pseudomonadati</taxon>
        <taxon>Pseudomonadota</taxon>
        <taxon>Betaproteobacteria</taxon>
        <taxon>Neisseriales</taxon>
        <taxon>Neisseriaceae</taxon>
        <taxon>Neisseria</taxon>
    </lineage>
</organism>
<sequence length="60" mass="6843">MMKKLCLLIASVGMAAPVFANDYGNYTKEELRKLCEFQKQSIQRKYNGTPACDELRRRGG</sequence>
<evidence type="ECO:0000256" key="1">
    <source>
        <dbReference type="SAM" id="SignalP"/>
    </source>
</evidence>
<evidence type="ECO:0000313" key="2">
    <source>
        <dbReference type="EMBL" id="MFK7642781.1"/>
    </source>
</evidence>
<gene>
    <name evidence="2" type="ORF">ACI43T_09825</name>
</gene>
<feature type="chain" id="PRO_5046914113" description="Periplasmic protein" evidence="1">
    <location>
        <begin position="21"/>
        <end position="60"/>
    </location>
</feature>
<dbReference type="Proteomes" id="UP001621964">
    <property type="component" value="Unassembled WGS sequence"/>
</dbReference>
<dbReference type="RefSeq" id="WP_009173698.1">
    <property type="nucleotide sequence ID" value="NZ_JBJGEB010000010.1"/>
</dbReference>
<reference evidence="2 3" key="1">
    <citation type="submission" date="2024-11" db="EMBL/GenBank/DDBJ databases">
        <authorList>
            <person name="Mikucki A.G."/>
            <person name="Kahler C.M."/>
        </authorList>
    </citation>
    <scope>NUCLEOTIDE SEQUENCE [LARGE SCALE GENOMIC DNA]</scope>
    <source>
        <strain evidence="2 3">EXNM717</strain>
    </source>
</reference>
<feature type="signal peptide" evidence="1">
    <location>
        <begin position="1"/>
        <end position="20"/>
    </location>
</feature>
<evidence type="ECO:0008006" key="4">
    <source>
        <dbReference type="Google" id="ProtNLM"/>
    </source>
</evidence>
<protein>
    <recommendedName>
        <fullName evidence="4">Periplasmic protein</fullName>
    </recommendedName>
</protein>
<accession>A0ABW8Q5B1</accession>
<proteinExistence type="predicted"/>
<comment type="caution">
    <text evidence="2">The sequence shown here is derived from an EMBL/GenBank/DDBJ whole genome shotgun (WGS) entry which is preliminary data.</text>
</comment>
<dbReference type="EMBL" id="JBJGEB010000010">
    <property type="protein sequence ID" value="MFK7642781.1"/>
    <property type="molecule type" value="Genomic_DNA"/>
</dbReference>
<evidence type="ECO:0000313" key="3">
    <source>
        <dbReference type="Proteomes" id="UP001621964"/>
    </source>
</evidence>